<dbReference type="Pfam" id="PF06042">
    <property type="entry name" value="NTP_transf_6"/>
    <property type="match status" value="1"/>
</dbReference>
<organism evidence="1 2">
    <name type="scientific">Deinococcus peraridilitoris (strain DSM 19664 / LMG 22246 / CIP 109416 / KR-200)</name>
    <dbReference type="NCBI Taxonomy" id="937777"/>
    <lineage>
        <taxon>Bacteria</taxon>
        <taxon>Thermotogati</taxon>
        <taxon>Deinococcota</taxon>
        <taxon>Deinococci</taxon>
        <taxon>Deinococcales</taxon>
        <taxon>Deinococcaceae</taxon>
        <taxon>Deinococcus</taxon>
    </lineage>
</organism>
<gene>
    <name evidence="1" type="ordered locus">Deipe_1214</name>
</gene>
<dbReference type="PANTHER" id="PTHR39166">
    <property type="entry name" value="BLL1166 PROTEIN"/>
    <property type="match status" value="1"/>
</dbReference>
<dbReference type="OrthoDB" id="1901124at2"/>
<dbReference type="KEGG" id="dpd:Deipe_1214"/>
<sequence>MDRSAFLRVVLENPVNREVLARLPALQLPQAHLVAGSLFQTVWNCQTGRAPTENIKDYDVFYYDGRDLSYEAEDLAIRVAAELFADLGVTVEVRNQARVHLWSPQRFGRPCPPLRSARHGIDRFLILATCLGIAPRRDGELEVYAPHGFVDVAQGVLRPNPLNDVPELFQIKARSYQERWPWLRILA</sequence>
<dbReference type="RefSeq" id="WP_015235077.1">
    <property type="nucleotide sequence ID" value="NC_019793.1"/>
</dbReference>
<keyword evidence="2" id="KW-1185">Reference proteome</keyword>
<evidence type="ECO:0008006" key="3">
    <source>
        <dbReference type="Google" id="ProtNLM"/>
    </source>
</evidence>
<protein>
    <recommendedName>
        <fullName evidence="3">Nucleotidyltransferase family protein</fullName>
    </recommendedName>
</protein>
<dbReference type="eggNOG" id="COG3575">
    <property type="taxonomic scope" value="Bacteria"/>
</dbReference>
<reference evidence="2" key="1">
    <citation type="submission" date="2012-03" db="EMBL/GenBank/DDBJ databases">
        <title>Complete sequence of chromosome of Deinococcus peraridilitoris DSM 19664.</title>
        <authorList>
            <person name="Lucas S."/>
            <person name="Copeland A."/>
            <person name="Lapidus A."/>
            <person name="Glavina del Rio T."/>
            <person name="Dalin E."/>
            <person name="Tice H."/>
            <person name="Bruce D."/>
            <person name="Goodwin L."/>
            <person name="Pitluck S."/>
            <person name="Peters L."/>
            <person name="Mikhailova N."/>
            <person name="Lu M."/>
            <person name="Kyrpides N."/>
            <person name="Mavromatis K."/>
            <person name="Ivanova N."/>
            <person name="Brettin T."/>
            <person name="Detter J.C."/>
            <person name="Han C."/>
            <person name="Larimer F."/>
            <person name="Land M."/>
            <person name="Hauser L."/>
            <person name="Markowitz V."/>
            <person name="Cheng J.-F."/>
            <person name="Hugenholtz P."/>
            <person name="Woyke T."/>
            <person name="Wu D."/>
            <person name="Pukall R."/>
            <person name="Steenblock K."/>
            <person name="Brambilla E."/>
            <person name="Klenk H.-P."/>
            <person name="Eisen J.A."/>
        </authorList>
    </citation>
    <scope>NUCLEOTIDE SEQUENCE [LARGE SCALE GENOMIC DNA]</scope>
    <source>
        <strain evidence="2">DSM 19664 / LMG 22246 / CIP 109416 / KR-200</strain>
    </source>
</reference>
<dbReference type="PANTHER" id="PTHR39166:SF1">
    <property type="entry name" value="BLL1166 PROTEIN"/>
    <property type="match status" value="1"/>
</dbReference>
<proteinExistence type="predicted"/>
<evidence type="ECO:0000313" key="1">
    <source>
        <dbReference type="EMBL" id="AFZ66769.1"/>
    </source>
</evidence>
<dbReference type="EMBL" id="CP003382">
    <property type="protein sequence ID" value="AFZ66769.1"/>
    <property type="molecule type" value="Genomic_DNA"/>
</dbReference>
<accession>K9ZZZ5</accession>
<dbReference type="Proteomes" id="UP000010467">
    <property type="component" value="Chromosome"/>
</dbReference>
<evidence type="ECO:0000313" key="2">
    <source>
        <dbReference type="Proteomes" id="UP000010467"/>
    </source>
</evidence>
<dbReference type="STRING" id="937777.Deipe_1214"/>
<dbReference type="InterPro" id="IPR009267">
    <property type="entry name" value="NTP_transf_6"/>
</dbReference>
<dbReference type="HOGENOM" id="CLU_092842_0_0_0"/>
<dbReference type="AlphaFoldDB" id="K9ZZZ5"/>
<name>K9ZZZ5_DEIPD</name>
<dbReference type="PATRIC" id="fig|937777.3.peg.1216"/>